<dbReference type="PANTHER" id="PTHR33240:SF15">
    <property type="entry name" value="GAG-PRO-LIKE PROTEIN"/>
    <property type="match status" value="1"/>
</dbReference>
<dbReference type="InterPro" id="IPR002110">
    <property type="entry name" value="Ankyrin_rpt"/>
</dbReference>
<keyword evidence="3" id="KW-1185">Reference proteome</keyword>
<dbReference type="EMBL" id="JAGYWB010000016">
    <property type="protein sequence ID" value="KAI0496409.1"/>
    <property type="molecule type" value="Genomic_DNA"/>
</dbReference>
<evidence type="ECO:0000313" key="3">
    <source>
        <dbReference type="Proteomes" id="UP000829196"/>
    </source>
</evidence>
<reference evidence="2" key="1">
    <citation type="journal article" date="2022" name="Front. Genet.">
        <title>Chromosome-Scale Assembly of the Dendrobium nobile Genome Provides Insights Into the Molecular Mechanism of the Biosynthesis of the Medicinal Active Ingredient of Dendrobium.</title>
        <authorList>
            <person name="Xu Q."/>
            <person name="Niu S.-C."/>
            <person name="Li K.-L."/>
            <person name="Zheng P.-J."/>
            <person name="Zhang X.-J."/>
            <person name="Jia Y."/>
            <person name="Liu Y."/>
            <person name="Niu Y.-X."/>
            <person name="Yu L.-H."/>
            <person name="Chen D.-F."/>
            <person name="Zhang G.-Q."/>
        </authorList>
    </citation>
    <scope>NUCLEOTIDE SEQUENCE</scope>
    <source>
        <tissue evidence="2">Leaf</tissue>
    </source>
</reference>
<dbReference type="SUPFAM" id="SSF50630">
    <property type="entry name" value="Acid proteases"/>
    <property type="match status" value="1"/>
</dbReference>
<protein>
    <submittedName>
        <fullName evidence="2">Uncharacterized protein</fullName>
    </submittedName>
</protein>
<gene>
    <name evidence="2" type="ORF">KFK09_022725</name>
</gene>
<evidence type="ECO:0000256" key="1">
    <source>
        <dbReference type="PROSITE-ProRule" id="PRU00023"/>
    </source>
</evidence>
<feature type="repeat" description="ANK" evidence="1">
    <location>
        <begin position="49"/>
        <end position="81"/>
    </location>
</feature>
<dbReference type="PROSITE" id="PS50088">
    <property type="entry name" value="ANK_REPEAT"/>
    <property type="match status" value="1"/>
</dbReference>
<evidence type="ECO:0000313" key="2">
    <source>
        <dbReference type="EMBL" id="KAI0496409.1"/>
    </source>
</evidence>
<dbReference type="Proteomes" id="UP000829196">
    <property type="component" value="Unassembled WGS sequence"/>
</dbReference>
<organism evidence="2 3">
    <name type="scientific">Dendrobium nobile</name>
    <name type="common">Orchid</name>
    <dbReference type="NCBI Taxonomy" id="94219"/>
    <lineage>
        <taxon>Eukaryota</taxon>
        <taxon>Viridiplantae</taxon>
        <taxon>Streptophyta</taxon>
        <taxon>Embryophyta</taxon>
        <taxon>Tracheophyta</taxon>
        <taxon>Spermatophyta</taxon>
        <taxon>Magnoliopsida</taxon>
        <taxon>Liliopsida</taxon>
        <taxon>Asparagales</taxon>
        <taxon>Orchidaceae</taxon>
        <taxon>Epidendroideae</taxon>
        <taxon>Malaxideae</taxon>
        <taxon>Dendrobiinae</taxon>
        <taxon>Dendrobium</taxon>
    </lineage>
</organism>
<dbReference type="InterPro" id="IPR021109">
    <property type="entry name" value="Peptidase_aspartic_dom_sf"/>
</dbReference>
<dbReference type="CDD" id="cd00303">
    <property type="entry name" value="retropepsin_like"/>
    <property type="match status" value="1"/>
</dbReference>
<dbReference type="AlphaFoldDB" id="A0A8T3AJ67"/>
<accession>A0A8T3AJ67</accession>
<dbReference type="PANTHER" id="PTHR33240">
    <property type="entry name" value="OS08G0508500 PROTEIN"/>
    <property type="match status" value="1"/>
</dbReference>
<keyword evidence="1" id="KW-0040">ANK repeat</keyword>
<comment type="caution">
    <text evidence="2">The sequence shown here is derived from an EMBL/GenBank/DDBJ whole genome shotgun (WGS) entry which is preliminary data.</text>
</comment>
<dbReference type="Gene3D" id="2.40.70.10">
    <property type="entry name" value="Acid Proteases"/>
    <property type="match status" value="1"/>
</dbReference>
<dbReference type="OrthoDB" id="1937476at2759"/>
<proteinExistence type="predicted"/>
<name>A0A8T3AJ67_DENNO</name>
<sequence length="204" mass="22745">MRESLIKALLDPEICLTQLAATSEGEALYFKEVPGVTFSDEDLLLGTADHNRPLYITVDVGNFKLSRVLVDPGASVNVMNIKTLAYLRVDTSKLSTDRLVLRGFNEKGERALGSITLLLEIGGLKTEAKFHIIDSTTSFNALLGRPWIHEYRMVPSTLHQCIKYQRDGIEHVIKGDLQPFSIQEIGIYEDAAYFVPKGPRPVLN</sequence>